<gene>
    <name evidence="1" type="ORF">DFR74_104296</name>
</gene>
<dbReference type="Proteomes" id="UP000252586">
    <property type="component" value="Unassembled WGS sequence"/>
</dbReference>
<dbReference type="AlphaFoldDB" id="A0A366DND9"/>
<sequence length="68" mass="7571">MQLTNLHMHVAGLLVCGSDPGVMTDEQAHAAMQLHIDCTVDRCLVRRRARTTLVESGKCVLDQRAQRI</sequence>
<dbReference type="OrthoDB" id="4559466at2"/>
<organism evidence="1 2">
    <name type="scientific">Nocardia puris</name>
    <dbReference type="NCBI Taxonomy" id="208602"/>
    <lineage>
        <taxon>Bacteria</taxon>
        <taxon>Bacillati</taxon>
        <taxon>Actinomycetota</taxon>
        <taxon>Actinomycetes</taxon>
        <taxon>Mycobacteriales</taxon>
        <taxon>Nocardiaceae</taxon>
        <taxon>Nocardia</taxon>
    </lineage>
</organism>
<accession>A0A366DND9</accession>
<dbReference type="RefSeq" id="WP_067502966.1">
    <property type="nucleotide sequence ID" value="NZ_CP107943.1"/>
</dbReference>
<name>A0A366DND9_9NOCA</name>
<comment type="caution">
    <text evidence="1">The sequence shown here is derived from an EMBL/GenBank/DDBJ whole genome shotgun (WGS) entry which is preliminary data.</text>
</comment>
<protein>
    <submittedName>
        <fullName evidence="1">Uncharacterized protein</fullName>
    </submittedName>
</protein>
<evidence type="ECO:0000313" key="1">
    <source>
        <dbReference type="EMBL" id="RBO91592.1"/>
    </source>
</evidence>
<reference evidence="1 2" key="1">
    <citation type="submission" date="2018-06" db="EMBL/GenBank/DDBJ databases">
        <title>Genomic Encyclopedia of Type Strains, Phase IV (KMG-IV): sequencing the most valuable type-strain genomes for metagenomic binning, comparative biology and taxonomic classification.</title>
        <authorList>
            <person name="Goeker M."/>
        </authorList>
    </citation>
    <scope>NUCLEOTIDE SEQUENCE [LARGE SCALE GENOMIC DNA]</scope>
    <source>
        <strain evidence="1 2">DSM 44599</strain>
    </source>
</reference>
<keyword evidence="2" id="KW-1185">Reference proteome</keyword>
<dbReference type="EMBL" id="QNRE01000004">
    <property type="protein sequence ID" value="RBO91592.1"/>
    <property type="molecule type" value="Genomic_DNA"/>
</dbReference>
<evidence type="ECO:0000313" key="2">
    <source>
        <dbReference type="Proteomes" id="UP000252586"/>
    </source>
</evidence>
<proteinExistence type="predicted"/>